<keyword evidence="5 10" id="KW-0560">Oxidoreductase</keyword>
<dbReference type="InterPro" id="IPR036188">
    <property type="entry name" value="FAD/NAD-bd_sf"/>
</dbReference>
<dbReference type="PROSITE" id="PS00076">
    <property type="entry name" value="PYRIDINE_REDOX_1"/>
    <property type="match status" value="1"/>
</dbReference>
<evidence type="ECO:0000256" key="5">
    <source>
        <dbReference type="ARBA" id="ARBA00023002"/>
    </source>
</evidence>
<feature type="binding site" evidence="8">
    <location>
        <position position="262"/>
    </location>
    <ligand>
        <name>NAD(+)</name>
        <dbReference type="ChEBI" id="CHEBI:57540"/>
    </ligand>
</feature>
<evidence type="ECO:0000313" key="14">
    <source>
        <dbReference type="Proteomes" id="UP000441797"/>
    </source>
</evidence>
<feature type="domain" description="Pyridine nucleotide-disulphide oxidoreductase dimerisation" evidence="11">
    <location>
        <begin position="340"/>
        <end position="447"/>
    </location>
</feature>
<reference evidence="13 14" key="1">
    <citation type="journal article" date="2019" name="Front. Microbiol.">
        <title>Genomic Features for Desiccation Tolerance and Sugar Biosynthesis in the Extremophile Gloeocapsopsis sp. UTEX B3054.</title>
        <authorList>
            <person name="Urrejola C."/>
            <person name="Alcorta J."/>
            <person name="Salas L."/>
            <person name="Vasquez M."/>
            <person name="Polz M.F."/>
            <person name="Vicuna R."/>
            <person name="Diez B."/>
        </authorList>
    </citation>
    <scope>NUCLEOTIDE SEQUENCE [LARGE SCALE GENOMIC DNA]</scope>
    <source>
        <strain evidence="13 14">1H9</strain>
    </source>
</reference>
<dbReference type="InterPro" id="IPR023753">
    <property type="entry name" value="FAD/NAD-binding_dom"/>
</dbReference>
<keyword evidence="8" id="KW-0520">NAD</keyword>
<dbReference type="GO" id="GO:0016668">
    <property type="term" value="F:oxidoreductase activity, acting on a sulfur group of donors, NAD(P) as acceptor"/>
    <property type="evidence" value="ECO:0007669"/>
    <property type="project" value="InterPro"/>
</dbReference>
<feature type="domain" description="FAD/NAD(P)-binding" evidence="12">
    <location>
        <begin position="5"/>
        <end position="320"/>
    </location>
</feature>
<dbReference type="Proteomes" id="UP000441797">
    <property type="component" value="Unassembled WGS sequence"/>
</dbReference>
<dbReference type="PRINTS" id="PR00411">
    <property type="entry name" value="PNDRDTASEI"/>
</dbReference>
<organism evidence="13 14">
    <name type="scientific">Gloeocapsopsis dulcis AAB1 = 1H9</name>
    <dbReference type="NCBI Taxonomy" id="1433147"/>
    <lineage>
        <taxon>Bacteria</taxon>
        <taxon>Bacillati</taxon>
        <taxon>Cyanobacteriota</taxon>
        <taxon>Cyanophyceae</taxon>
        <taxon>Oscillatoriophycideae</taxon>
        <taxon>Chroococcales</taxon>
        <taxon>Chroococcaceae</taxon>
        <taxon>Gloeocapsopsis</taxon>
        <taxon>Gloeocapsopsis dulcis</taxon>
    </lineage>
</organism>
<evidence type="ECO:0000256" key="10">
    <source>
        <dbReference type="RuleBase" id="RU003691"/>
    </source>
</evidence>
<feature type="binding site" evidence="8">
    <location>
        <position position="115"/>
    </location>
    <ligand>
        <name>FAD</name>
        <dbReference type="ChEBI" id="CHEBI:57692"/>
    </ligand>
</feature>
<dbReference type="PANTHER" id="PTHR43014:SF2">
    <property type="entry name" value="MERCURIC REDUCTASE"/>
    <property type="match status" value="1"/>
</dbReference>
<keyword evidence="2 10" id="KW-0285">Flavoprotein</keyword>
<keyword evidence="6" id="KW-1015">Disulfide bond</keyword>
<keyword evidence="3 8" id="KW-0274">FAD</keyword>
<dbReference type="PIRSF" id="PIRSF000350">
    <property type="entry name" value="Mercury_reductase_MerA"/>
    <property type="match status" value="1"/>
</dbReference>
<dbReference type="InterPro" id="IPR004099">
    <property type="entry name" value="Pyr_nucl-diS_OxRdtase_dimer"/>
</dbReference>
<evidence type="ECO:0000259" key="11">
    <source>
        <dbReference type="Pfam" id="PF02852"/>
    </source>
</evidence>
<gene>
    <name evidence="13" type="ORF">BWI75_19390</name>
</gene>
<dbReference type="RefSeq" id="WP_105219391.1">
    <property type="nucleotide sequence ID" value="NZ_CAWNSU010000034.1"/>
</dbReference>
<evidence type="ECO:0000256" key="1">
    <source>
        <dbReference type="ARBA" id="ARBA00007532"/>
    </source>
</evidence>
<dbReference type="SUPFAM" id="SSF55424">
    <property type="entry name" value="FAD/NAD-linked reductases, dimerisation (C-terminal) domain"/>
    <property type="match status" value="1"/>
</dbReference>
<dbReference type="FunFam" id="3.30.390.30:FF:000001">
    <property type="entry name" value="Dihydrolipoyl dehydrogenase"/>
    <property type="match status" value="1"/>
</dbReference>
<dbReference type="GO" id="GO:0003955">
    <property type="term" value="F:NAD(P)H dehydrogenase (quinone) activity"/>
    <property type="evidence" value="ECO:0007669"/>
    <property type="project" value="TreeGrafter"/>
</dbReference>
<dbReference type="InterPro" id="IPR016156">
    <property type="entry name" value="FAD/NAD-linked_Rdtase_dimer_sf"/>
</dbReference>
<sequence>MAVEYDLVVIGGGSGGLVVAGVAAALKAKVALVERDRLGGDCLWYGCVPSKSLIHASRVAYEVKHAARFGIHCNDPQIDFAKAIGHVQSAIAAIEPHDSPKRFESLGVEVIFGSGEFVDKHTFVVNNRRLKARAFVIATGSRPAVPSISGLQAAGYITNEEVFEITERPDSLAIVGGGPIGCELGQAFARLGSQVTIIGSSDRLLPKEDPEAAAVVQQQLISEGIRVLTNTRAESVDVVNGKKYLIAGNEKIAVDQILVATGRNPNVESLNLEAAGVALHQSSKKGIRVNAKLQTTNPRIYACGDVISGYQFTHVASHEANVIIRNALFLPILKVDYRVIPWATFTDPELARVGLTEAEARQRYGNNIDVIKQEYAEVDRAQAEAATQGFAKIITKRNGEIIGAHIVGASAGELIHEIILAMSHKLKISALGGIHIYPTLAEVVSKAAFARTQEKYEKNHTLQGILEKLFRLMRSLG</sequence>
<evidence type="ECO:0000256" key="6">
    <source>
        <dbReference type="ARBA" id="ARBA00023157"/>
    </source>
</evidence>
<dbReference type="SUPFAM" id="SSF51905">
    <property type="entry name" value="FAD/NAD(P)-binding domain"/>
    <property type="match status" value="1"/>
</dbReference>
<feature type="binding site" evidence="8">
    <location>
        <position position="305"/>
    </location>
    <ligand>
        <name>NAD(+)</name>
        <dbReference type="ChEBI" id="CHEBI:57540"/>
    </ligand>
</feature>
<name>A0A6N8FZB9_9CHRO</name>
<dbReference type="AlphaFoldDB" id="A0A6N8FZB9"/>
<dbReference type="EMBL" id="NAPY01000039">
    <property type="protein sequence ID" value="MUL38433.1"/>
    <property type="molecule type" value="Genomic_DNA"/>
</dbReference>
<keyword evidence="14" id="KW-1185">Reference proteome</keyword>
<dbReference type="Pfam" id="PF02852">
    <property type="entry name" value="Pyr_redox_dim"/>
    <property type="match status" value="1"/>
</dbReference>
<dbReference type="InterPro" id="IPR001100">
    <property type="entry name" value="Pyr_nuc-diS_OxRdtase"/>
</dbReference>
<keyword evidence="4" id="KW-0521">NADP</keyword>
<evidence type="ECO:0000256" key="9">
    <source>
        <dbReference type="PIRSR" id="PIRSR000350-4"/>
    </source>
</evidence>
<dbReference type="OrthoDB" id="9807946at2"/>
<evidence type="ECO:0000256" key="8">
    <source>
        <dbReference type="PIRSR" id="PIRSR000350-3"/>
    </source>
</evidence>
<dbReference type="Gene3D" id="3.30.390.30">
    <property type="match status" value="1"/>
</dbReference>
<feature type="binding site" evidence="8">
    <location>
        <begin position="139"/>
        <end position="141"/>
    </location>
    <ligand>
        <name>FAD</name>
        <dbReference type="ChEBI" id="CHEBI:57692"/>
    </ligand>
</feature>
<evidence type="ECO:0000256" key="4">
    <source>
        <dbReference type="ARBA" id="ARBA00022857"/>
    </source>
</evidence>
<comment type="cofactor">
    <cofactor evidence="8">
        <name>FAD</name>
        <dbReference type="ChEBI" id="CHEBI:57692"/>
    </cofactor>
    <text evidence="8">Binds 1 FAD per subunit.</text>
</comment>
<evidence type="ECO:0000256" key="3">
    <source>
        <dbReference type="ARBA" id="ARBA00022827"/>
    </source>
</evidence>
<feature type="disulfide bond" description="Redox-active" evidence="9">
    <location>
        <begin position="42"/>
        <end position="47"/>
    </location>
</feature>
<feature type="binding site" evidence="8">
    <location>
        <begin position="176"/>
        <end position="183"/>
    </location>
    <ligand>
        <name>NAD(+)</name>
        <dbReference type="ChEBI" id="CHEBI:57540"/>
    </ligand>
</feature>
<proteinExistence type="inferred from homology"/>
<dbReference type="PRINTS" id="PR00368">
    <property type="entry name" value="FADPNR"/>
</dbReference>
<keyword evidence="7 10" id="KW-0676">Redox-active center</keyword>
<evidence type="ECO:0000259" key="12">
    <source>
        <dbReference type="Pfam" id="PF07992"/>
    </source>
</evidence>
<evidence type="ECO:0000256" key="2">
    <source>
        <dbReference type="ARBA" id="ARBA00022630"/>
    </source>
</evidence>
<dbReference type="PANTHER" id="PTHR43014">
    <property type="entry name" value="MERCURIC REDUCTASE"/>
    <property type="match status" value="1"/>
</dbReference>
<accession>A0A6N8FZB9</accession>
<dbReference type="Pfam" id="PF07992">
    <property type="entry name" value="Pyr_redox_2"/>
    <property type="match status" value="1"/>
</dbReference>
<comment type="similarity">
    <text evidence="1 10">Belongs to the class-I pyridine nucleotide-disulfide oxidoreductase family.</text>
</comment>
<dbReference type="InterPro" id="IPR012999">
    <property type="entry name" value="Pyr_OxRdtase_I_AS"/>
</dbReference>
<feature type="binding site" evidence="8">
    <location>
        <position position="51"/>
    </location>
    <ligand>
        <name>FAD</name>
        <dbReference type="ChEBI" id="CHEBI:57692"/>
    </ligand>
</feature>
<keyword evidence="8" id="KW-0547">Nucleotide-binding</keyword>
<protein>
    <submittedName>
        <fullName evidence="13">Pyridine nucleotide-disulfide oxidoreductase</fullName>
    </submittedName>
</protein>
<evidence type="ECO:0000313" key="13">
    <source>
        <dbReference type="EMBL" id="MUL38433.1"/>
    </source>
</evidence>
<evidence type="ECO:0000256" key="7">
    <source>
        <dbReference type="ARBA" id="ARBA00023284"/>
    </source>
</evidence>
<dbReference type="GO" id="GO:0050660">
    <property type="term" value="F:flavin adenine dinucleotide binding"/>
    <property type="evidence" value="ECO:0007669"/>
    <property type="project" value="TreeGrafter"/>
</dbReference>
<dbReference type="Gene3D" id="3.50.50.60">
    <property type="entry name" value="FAD/NAD(P)-binding domain"/>
    <property type="match status" value="2"/>
</dbReference>
<comment type="caution">
    <text evidence="13">The sequence shown here is derived from an EMBL/GenBank/DDBJ whole genome shotgun (WGS) entry which is preliminary data.</text>
</comment>